<comment type="subcellular location">
    <subcellularLocation>
        <location evidence="1">Nucleus</location>
    </subcellularLocation>
</comment>
<keyword evidence="5" id="KW-0539">Nucleus</keyword>
<comment type="caution">
    <text evidence="7">The sequence shown here is derived from an EMBL/GenBank/DDBJ whole genome shotgun (WGS) entry which is preliminary data.</text>
</comment>
<keyword evidence="2" id="KW-0479">Metal-binding</keyword>
<evidence type="ECO:0008006" key="9">
    <source>
        <dbReference type="Google" id="ProtNLM"/>
    </source>
</evidence>
<feature type="region of interest" description="Disordered" evidence="6">
    <location>
        <begin position="749"/>
        <end position="796"/>
    </location>
</feature>
<name>A0ABQ9PBQ3_9PEZI</name>
<organism evidence="7 8">
    <name type="scientific">Coniosporium apollinis</name>
    <dbReference type="NCBI Taxonomy" id="61459"/>
    <lineage>
        <taxon>Eukaryota</taxon>
        <taxon>Fungi</taxon>
        <taxon>Dikarya</taxon>
        <taxon>Ascomycota</taxon>
        <taxon>Pezizomycotina</taxon>
        <taxon>Dothideomycetes</taxon>
        <taxon>Dothideomycetes incertae sedis</taxon>
        <taxon>Coniosporium</taxon>
    </lineage>
</organism>
<proteinExistence type="predicted"/>
<protein>
    <recommendedName>
        <fullName evidence="9">Transcription factor domain-containing protein</fullName>
    </recommendedName>
</protein>
<keyword evidence="3" id="KW-0805">Transcription regulation</keyword>
<dbReference type="Proteomes" id="UP001172684">
    <property type="component" value="Unassembled WGS sequence"/>
</dbReference>
<keyword evidence="8" id="KW-1185">Reference proteome</keyword>
<evidence type="ECO:0000256" key="5">
    <source>
        <dbReference type="ARBA" id="ARBA00023242"/>
    </source>
</evidence>
<gene>
    <name evidence="7" type="ORF">H2201_000157</name>
</gene>
<evidence type="ECO:0000256" key="4">
    <source>
        <dbReference type="ARBA" id="ARBA00023163"/>
    </source>
</evidence>
<dbReference type="InterPro" id="IPR050815">
    <property type="entry name" value="TF_fung"/>
</dbReference>
<dbReference type="PANTHER" id="PTHR47338:SF5">
    <property type="entry name" value="ZN(II)2CYS6 TRANSCRIPTION FACTOR (EUROFUNG)"/>
    <property type="match status" value="1"/>
</dbReference>
<feature type="compositionally biased region" description="Polar residues" evidence="6">
    <location>
        <begin position="12"/>
        <end position="44"/>
    </location>
</feature>
<evidence type="ECO:0000256" key="6">
    <source>
        <dbReference type="SAM" id="MobiDB-lite"/>
    </source>
</evidence>
<keyword evidence="4" id="KW-0804">Transcription</keyword>
<dbReference type="EMBL" id="JAPDRL010000001">
    <property type="protein sequence ID" value="KAJ9669772.1"/>
    <property type="molecule type" value="Genomic_DNA"/>
</dbReference>
<accession>A0ABQ9PBQ3</accession>
<feature type="region of interest" description="Disordered" evidence="6">
    <location>
        <begin position="1"/>
        <end position="61"/>
    </location>
</feature>
<evidence type="ECO:0000256" key="3">
    <source>
        <dbReference type="ARBA" id="ARBA00023015"/>
    </source>
</evidence>
<sequence length="796" mass="89051">MDCIYDVETSRSRNNTGSSETQSRNRAASSSTDEAQSSTTSRTPQLPEFTPNPRRDSAAASSVAVELEHMFQEIFSGDSTPKSNAYQEQLAAFYRDYVRSAANEADDGSESETLAASRPRYHNLFVVLVQDLLSMLTDKFGDLGCQHIQDGRAKFYVRGLAHDKAMQMFDATPVPSDLLAEYESRRTTQMIDVWFSIHPLSMLISKTLLLQSLRNKTVDDVLLAAIVGGAEFSRDDEASRARTEALFRWAANKLHTRSAADWDLSTAQALMLLGWHDLCYGSVRRATCYIGYAGRMVTALKTKPTGVGSTANSRVNGISASEVEEELLTYSWWITFSVTLWTFMQMDRPFTHLLPSVLPPRFLPLDESSSVPISLDEISENLSTLPSQKRVVRDFWPLSHISFTTAHVYALQVEEPEQEEESVSGCWQERTFHQFRHLPKLSNSQNIANICANVRRVFSDAIVLLKQAVVNPDTVAVVSTFAHTVLIHLLFPRSRTSPSATPATSLTEETMKSFLSSADALLILFSETVETRQNGRGNAERSYLYELYISAMDACGRAMEVFYVSAQHGPEPVMRMVTAQAVRLCDIATRMHAFARDEVALHAQSMRPVKKRLKAVRNRFQLVSQGNGVSFADPIFNFVAHPKFSPDNVSLPSYTTTSSYDCELYKTSSMNSHLQTPLMGSQTGDSSNAQLEALTLTDHPINWSWPLDTSVSHVDFTSLDHLFPQVSQRDNGKEQNNWMTLQPWETERNVMHGGPTVPPTPASSNSNRFNEQHSSKRRRKSSREFPTSFAFVGAND</sequence>
<dbReference type="CDD" id="cd12148">
    <property type="entry name" value="fungal_TF_MHR"/>
    <property type="match status" value="1"/>
</dbReference>
<reference evidence="7" key="1">
    <citation type="submission" date="2022-10" db="EMBL/GenBank/DDBJ databases">
        <title>Culturing micro-colonial fungi from biological soil crusts in the Mojave desert and describing Neophaeococcomyces mojavensis, and introducing the new genera and species Taxawa tesnikishii.</title>
        <authorList>
            <person name="Kurbessoian T."/>
            <person name="Stajich J.E."/>
        </authorList>
    </citation>
    <scope>NUCLEOTIDE SEQUENCE</scope>
    <source>
        <strain evidence="7">TK_1</strain>
    </source>
</reference>
<dbReference type="PANTHER" id="PTHR47338">
    <property type="entry name" value="ZN(II)2CYS6 TRANSCRIPTION FACTOR (EUROFUNG)-RELATED"/>
    <property type="match status" value="1"/>
</dbReference>
<evidence type="ECO:0000256" key="1">
    <source>
        <dbReference type="ARBA" id="ARBA00004123"/>
    </source>
</evidence>
<evidence type="ECO:0000313" key="7">
    <source>
        <dbReference type="EMBL" id="KAJ9669772.1"/>
    </source>
</evidence>
<evidence type="ECO:0000313" key="8">
    <source>
        <dbReference type="Proteomes" id="UP001172684"/>
    </source>
</evidence>
<evidence type="ECO:0000256" key="2">
    <source>
        <dbReference type="ARBA" id="ARBA00022723"/>
    </source>
</evidence>